<evidence type="ECO:0000313" key="2">
    <source>
        <dbReference type="Proteomes" id="UP000011761"/>
    </source>
</evidence>
<dbReference type="KEGG" id="bcom:BAUCODRAFT_549935"/>
<dbReference type="RefSeq" id="XP_007678343.1">
    <property type="nucleotide sequence ID" value="XM_007680153.1"/>
</dbReference>
<keyword evidence="2" id="KW-1185">Reference proteome</keyword>
<evidence type="ECO:0000313" key="1">
    <source>
        <dbReference type="EMBL" id="EMC94497.1"/>
    </source>
</evidence>
<sequence>MLEHLSPRPKAPALAIRRRFGKPHVDSAGRWQATEDKLCKVFVHCKLKVMAQG</sequence>
<accession>M2LJW3</accession>
<dbReference type="Proteomes" id="UP000011761">
    <property type="component" value="Unassembled WGS sequence"/>
</dbReference>
<reference evidence="1 2" key="1">
    <citation type="journal article" date="2012" name="PLoS Pathog.">
        <title>Diverse lifestyles and strategies of plant pathogenesis encoded in the genomes of eighteen Dothideomycetes fungi.</title>
        <authorList>
            <person name="Ohm R.A."/>
            <person name="Feau N."/>
            <person name="Henrissat B."/>
            <person name="Schoch C.L."/>
            <person name="Horwitz B.A."/>
            <person name="Barry K.W."/>
            <person name="Condon B.J."/>
            <person name="Copeland A.C."/>
            <person name="Dhillon B."/>
            <person name="Glaser F."/>
            <person name="Hesse C.N."/>
            <person name="Kosti I."/>
            <person name="LaButti K."/>
            <person name="Lindquist E.A."/>
            <person name="Lucas S."/>
            <person name="Salamov A.A."/>
            <person name="Bradshaw R.E."/>
            <person name="Ciuffetti L."/>
            <person name="Hamelin R.C."/>
            <person name="Kema G.H.J."/>
            <person name="Lawrence C."/>
            <person name="Scott J.A."/>
            <person name="Spatafora J.W."/>
            <person name="Turgeon B.G."/>
            <person name="de Wit P.J.G.M."/>
            <person name="Zhong S."/>
            <person name="Goodwin S.B."/>
            <person name="Grigoriev I.V."/>
        </authorList>
    </citation>
    <scope>NUCLEOTIDE SEQUENCE [LARGE SCALE GENOMIC DNA]</scope>
    <source>
        <strain evidence="1 2">UAMH 10762</strain>
    </source>
</reference>
<name>M2LJW3_BAUPA</name>
<protein>
    <submittedName>
        <fullName evidence="1">Uncharacterized protein</fullName>
    </submittedName>
</protein>
<proteinExistence type="predicted"/>
<dbReference type="EMBL" id="KB445558">
    <property type="protein sequence ID" value="EMC94497.1"/>
    <property type="molecule type" value="Genomic_DNA"/>
</dbReference>
<dbReference type="AlphaFoldDB" id="M2LJW3"/>
<dbReference type="GeneID" id="19115405"/>
<organism evidence="1 2">
    <name type="scientific">Baudoinia panamericana (strain UAMH 10762)</name>
    <name type="common">Angels' share fungus</name>
    <name type="synonym">Baudoinia compniacensis (strain UAMH 10762)</name>
    <dbReference type="NCBI Taxonomy" id="717646"/>
    <lineage>
        <taxon>Eukaryota</taxon>
        <taxon>Fungi</taxon>
        <taxon>Dikarya</taxon>
        <taxon>Ascomycota</taxon>
        <taxon>Pezizomycotina</taxon>
        <taxon>Dothideomycetes</taxon>
        <taxon>Dothideomycetidae</taxon>
        <taxon>Mycosphaerellales</taxon>
        <taxon>Teratosphaeriaceae</taxon>
        <taxon>Baudoinia</taxon>
    </lineage>
</organism>
<gene>
    <name evidence="1" type="ORF">BAUCODRAFT_549935</name>
</gene>
<dbReference type="HOGENOM" id="CLU_3068294_0_0_1"/>